<dbReference type="GO" id="GO:0016747">
    <property type="term" value="F:acyltransferase activity, transferring groups other than amino-acyl groups"/>
    <property type="evidence" value="ECO:0007669"/>
    <property type="project" value="InterPro"/>
</dbReference>
<dbReference type="InterPro" id="IPR000182">
    <property type="entry name" value="GNAT_dom"/>
</dbReference>
<evidence type="ECO:0000259" key="1">
    <source>
        <dbReference type="PROSITE" id="PS51186"/>
    </source>
</evidence>
<organism evidence="2 3">
    <name type="scientific">Martelella lutilitoris</name>
    <dbReference type="NCBI Taxonomy" id="2583532"/>
    <lineage>
        <taxon>Bacteria</taxon>
        <taxon>Pseudomonadati</taxon>
        <taxon>Pseudomonadota</taxon>
        <taxon>Alphaproteobacteria</taxon>
        <taxon>Hyphomicrobiales</taxon>
        <taxon>Aurantimonadaceae</taxon>
        <taxon>Martelella</taxon>
    </lineage>
</organism>
<reference evidence="2 3" key="2">
    <citation type="submission" date="2019-06" db="EMBL/GenBank/DDBJ databases">
        <title>Martelella lutilitoris sp. nov., isolated from a tidal mudflat.</title>
        <authorList>
            <person name="Kim Y.-J."/>
        </authorList>
    </citation>
    <scope>NUCLEOTIDE SEQUENCE [LARGE SCALE GENOMIC DNA]</scope>
    <source>
        <strain evidence="2 3">GH2-6</strain>
    </source>
</reference>
<reference evidence="2 3" key="1">
    <citation type="submission" date="2019-05" db="EMBL/GenBank/DDBJ databases">
        <authorList>
            <person name="Lee S.D."/>
        </authorList>
    </citation>
    <scope>NUCLEOTIDE SEQUENCE [LARGE SCALE GENOMIC DNA]</scope>
    <source>
        <strain evidence="2 3">GH2-6</strain>
    </source>
</reference>
<dbReference type="EMBL" id="VCLB01000002">
    <property type="protein sequence ID" value="TNB49386.1"/>
    <property type="molecule type" value="Genomic_DNA"/>
</dbReference>
<dbReference type="CDD" id="cd04301">
    <property type="entry name" value="NAT_SF"/>
    <property type="match status" value="1"/>
</dbReference>
<accession>A0A5C4JVK2</accession>
<keyword evidence="2" id="KW-0808">Transferase</keyword>
<dbReference type="AlphaFoldDB" id="A0A5C4JVK2"/>
<dbReference type="Gene3D" id="3.40.630.30">
    <property type="match status" value="1"/>
</dbReference>
<name>A0A5C4JVK2_9HYPH</name>
<gene>
    <name evidence="2" type="ORF">FF124_04825</name>
</gene>
<keyword evidence="3" id="KW-1185">Reference proteome</keyword>
<dbReference type="InterPro" id="IPR016181">
    <property type="entry name" value="Acyl_CoA_acyltransferase"/>
</dbReference>
<protein>
    <submittedName>
        <fullName evidence="2">N-acetyltransferase</fullName>
    </submittedName>
</protein>
<dbReference type="OrthoDB" id="9815099at2"/>
<dbReference type="SUPFAM" id="SSF55729">
    <property type="entry name" value="Acyl-CoA N-acyltransferases (Nat)"/>
    <property type="match status" value="1"/>
</dbReference>
<dbReference type="Pfam" id="PF00583">
    <property type="entry name" value="Acetyltransf_1"/>
    <property type="match status" value="1"/>
</dbReference>
<dbReference type="PROSITE" id="PS51186">
    <property type="entry name" value="GNAT"/>
    <property type="match status" value="1"/>
</dbReference>
<sequence length="167" mass="17941">MMTSELCYLPEEVSHENAIEEINDEAFGPGRFARTASRIREQGPHDRALSFVCLDGRAVIASVRLTPVWAGKAAGHMLGPLAVRPSHKNRGIGRNLVRIAVEAAAGAGSEVVILIGDAPYYGPLGFRPIVPPTLLLPGPVDPKRILADPLVDGVEARLVGMMRFRAD</sequence>
<evidence type="ECO:0000313" key="2">
    <source>
        <dbReference type="EMBL" id="TNB49386.1"/>
    </source>
</evidence>
<evidence type="ECO:0000313" key="3">
    <source>
        <dbReference type="Proteomes" id="UP000307874"/>
    </source>
</evidence>
<proteinExistence type="predicted"/>
<dbReference type="Proteomes" id="UP000307874">
    <property type="component" value="Unassembled WGS sequence"/>
</dbReference>
<feature type="domain" description="N-acetyltransferase" evidence="1">
    <location>
        <begin position="6"/>
        <end position="148"/>
    </location>
</feature>
<comment type="caution">
    <text evidence="2">The sequence shown here is derived from an EMBL/GenBank/DDBJ whole genome shotgun (WGS) entry which is preliminary data.</text>
</comment>